<dbReference type="CDD" id="cd03255">
    <property type="entry name" value="ABC_MJ0796_LolCDE_FtsE"/>
    <property type="match status" value="1"/>
</dbReference>
<feature type="non-terminal residue" evidence="3">
    <location>
        <position position="181"/>
    </location>
</feature>
<dbReference type="GO" id="GO:0005886">
    <property type="term" value="C:plasma membrane"/>
    <property type="evidence" value="ECO:0007669"/>
    <property type="project" value="TreeGrafter"/>
</dbReference>
<accession>A0A2M7RIL3</accession>
<dbReference type="PROSITE" id="PS50893">
    <property type="entry name" value="ABC_TRANSPORTER_2"/>
    <property type="match status" value="1"/>
</dbReference>
<keyword evidence="3" id="KW-0547">Nucleotide-binding</keyword>
<dbReference type="InterPro" id="IPR027417">
    <property type="entry name" value="P-loop_NTPase"/>
</dbReference>
<dbReference type="InterPro" id="IPR017871">
    <property type="entry name" value="ABC_transporter-like_CS"/>
</dbReference>
<feature type="domain" description="ABC transporter" evidence="2">
    <location>
        <begin position="6"/>
        <end position="181"/>
    </location>
</feature>
<gene>
    <name evidence="3" type="ORF">COY66_03860</name>
</gene>
<dbReference type="EMBL" id="PFMD01000042">
    <property type="protein sequence ID" value="PIY96603.1"/>
    <property type="molecule type" value="Genomic_DNA"/>
</dbReference>
<dbReference type="PROSITE" id="PS00211">
    <property type="entry name" value="ABC_TRANSPORTER_1"/>
    <property type="match status" value="1"/>
</dbReference>
<dbReference type="Gene3D" id="3.40.50.300">
    <property type="entry name" value="P-loop containing nucleotide triphosphate hydrolases"/>
    <property type="match status" value="1"/>
</dbReference>
<organism evidence="3 4">
    <name type="scientific">Candidatus Kerfeldbacteria bacterium CG_4_10_14_0_8_um_filter_42_10</name>
    <dbReference type="NCBI Taxonomy" id="2014248"/>
    <lineage>
        <taxon>Bacteria</taxon>
        <taxon>Candidatus Kerfeldiibacteriota</taxon>
    </lineage>
</organism>
<dbReference type="AlphaFoldDB" id="A0A2M7RIL3"/>
<dbReference type="GO" id="GO:0005524">
    <property type="term" value="F:ATP binding"/>
    <property type="evidence" value="ECO:0007669"/>
    <property type="project" value="UniProtKB-KW"/>
</dbReference>
<evidence type="ECO:0000313" key="4">
    <source>
        <dbReference type="Proteomes" id="UP000230779"/>
    </source>
</evidence>
<protein>
    <submittedName>
        <fullName evidence="3">Macrolide ABC transporter ATP-binding protein</fullName>
    </submittedName>
</protein>
<evidence type="ECO:0000259" key="2">
    <source>
        <dbReference type="PROSITE" id="PS50893"/>
    </source>
</evidence>
<sequence length="181" mass="19469">MNNVIARTINLEKTYSPGEHNEVKALKGVTTEFQAGEFVAVIGPSGSGKSTFMHLLGALDQPTAGDVEIAGKSLTKLKDNDRADLRAKELGFIFQGFNLLSTLTALENVVLAGDYAGLPAKESEERAKELLKEVGLSERFDHTPAELSGGEQQRVAIARSLMNDGRLILADEPTGELDTKN</sequence>
<dbReference type="Proteomes" id="UP000230779">
    <property type="component" value="Unassembled WGS sequence"/>
</dbReference>
<keyword evidence="1" id="KW-0813">Transport</keyword>
<dbReference type="InterPro" id="IPR003439">
    <property type="entry name" value="ABC_transporter-like_ATP-bd"/>
</dbReference>
<dbReference type="Pfam" id="PF00005">
    <property type="entry name" value="ABC_tran"/>
    <property type="match status" value="1"/>
</dbReference>
<evidence type="ECO:0000256" key="1">
    <source>
        <dbReference type="ARBA" id="ARBA00022448"/>
    </source>
</evidence>
<dbReference type="InterPro" id="IPR015854">
    <property type="entry name" value="ABC_transpr_LolD-like"/>
</dbReference>
<comment type="caution">
    <text evidence="3">The sequence shown here is derived from an EMBL/GenBank/DDBJ whole genome shotgun (WGS) entry which is preliminary data.</text>
</comment>
<dbReference type="SUPFAM" id="SSF52540">
    <property type="entry name" value="P-loop containing nucleoside triphosphate hydrolases"/>
    <property type="match status" value="1"/>
</dbReference>
<dbReference type="PANTHER" id="PTHR24220:SF86">
    <property type="entry name" value="ABC TRANSPORTER ABCH.1"/>
    <property type="match status" value="1"/>
</dbReference>
<dbReference type="GO" id="GO:0022857">
    <property type="term" value="F:transmembrane transporter activity"/>
    <property type="evidence" value="ECO:0007669"/>
    <property type="project" value="TreeGrafter"/>
</dbReference>
<dbReference type="InterPro" id="IPR017911">
    <property type="entry name" value="MacB-like_ATP-bd"/>
</dbReference>
<evidence type="ECO:0000313" key="3">
    <source>
        <dbReference type="EMBL" id="PIY96603.1"/>
    </source>
</evidence>
<keyword evidence="3" id="KW-0067">ATP-binding</keyword>
<proteinExistence type="predicted"/>
<reference evidence="3 4" key="1">
    <citation type="submission" date="2017-09" db="EMBL/GenBank/DDBJ databases">
        <title>Depth-based differentiation of microbial function through sediment-hosted aquifers and enrichment of novel symbionts in the deep terrestrial subsurface.</title>
        <authorList>
            <person name="Probst A.J."/>
            <person name="Ladd B."/>
            <person name="Jarett J.K."/>
            <person name="Geller-Mcgrath D.E."/>
            <person name="Sieber C.M."/>
            <person name="Emerson J.B."/>
            <person name="Anantharaman K."/>
            <person name="Thomas B.C."/>
            <person name="Malmstrom R."/>
            <person name="Stieglmeier M."/>
            <person name="Klingl A."/>
            <person name="Woyke T."/>
            <person name="Ryan C.M."/>
            <person name="Banfield J.F."/>
        </authorList>
    </citation>
    <scope>NUCLEOTIDE SEQUENCE [LARGE SCALE GENOMIC DNA]</scope>
    <source>
        <strain evidence="3">CG_4_10_14_0_8_um_filter_42_10</strain>
    </source>
</reference>
<dbReference type="PANTHER" id="PTHR24220">
    <property type="entry name" value="IMPORT ATP-BINDING PROTEIN"/>
    <property type="match status" value="1"/>
</dbReference>
<name>A0A2M7RIL3_9BACT</name>
<dbReference type="GO" id="GO:0016887">
    <property type="term" value="F:ATP hydrolysis activity"/>
    <property type="evidence" value="ECO:0007669"/>
    <property type="project" value="InterPro"/>
</dbReference>